<sequence length="44" mass="5253">MLHILGVSRSGYNSWLYRLPSNQQKRKKIVEEKISERTVGKYMK</sequence>
<comment type="caution">
    <text evidence="1">The sequence shown here is derived from an EMBL/GenBank/DDBJ whole genome shotgun (WGS) entry which is preliminary data.</text>
</comment>
<name>A0ABS4KQX3_9CLOT</name>
<dbReference type="Proteomes" id="UP001519307">
    <property type="component" value="Unassembled WGS sequence"/>
</dbReference>
<reference evidence="1 2" key="1">
    <citation type="submission" date="2021-03" db="EMBL/GenBank/DDBJ databases">
        <title>Genomic Encyclopedia of Type Strains, Phase IV (KMG-IV): sequencing the most valuable type-strain genomes for metagenomic binning, comparative biology and taxonomic classification.</title>
        <authorList>
            <person name="Goeker M."/>
        </authorList>
    </citation>
    <scope>NUCLEOTIDE SEQUENCE [LARGE SCALE GENOMIC DNA]</scope>
    <source>
        <strain evidence="1 2">DSM 28783</strain>
    </source>
</reference>
<accession>A0ABS4KQX3</accession>
<gene>
    <name evidence="1" type="ORF">J2Z42_000551</name>
</gene>
<evidence type="ECO:0000313" key="1">
    <source>
        <dbReference type="EMBL" id="MBP2031886.1"/>
    </source>
</evidence>
<keyword evidence="2" id="KW-1185">Reference proteome</keyword>
<protein>
    <recommendedName>
        <fullName evidence="3">Transposase</fullName>
    </recommendedName>
</protein>
<dbReference type="EMBL" id="JAGGLM010000002">
    <property type="protein sequence ID" value="MBP2031886.1"/>
    <property type="molecule type" value="Genomic_DNA"/>
</dbReference>
<evidence type="ECO:0000313" key="2">
    <source>
        <dbReference type="Proteomes" id="UP001519307"/>
    </source>
</evidence>
<proteinExistence type="predicted"/>
<organism evidence="1 2">
    <name type="scientific">Clostridium algifaecis</name>
    <dbReference type="NCBI Taxonomy" id="1472040"/>
    <lineage>
        <taxon>Bacteria</taxon>
        <taxon>Bacillati</taxon>
        <taxon>Bacillota</taxon>
        <taxon>Clostridia</taxon>
        <taxon>Eubacteriales</taxon>
        <taxon>Clostridiaceae</taxon>
        <taxon>Clostridium</taxon>
    </lineage>
</organism>
<evidence type="ECO:0008006" key="3">
    <source>
        <dbReference type="Google" id="ProtNLM"/>
    </source>
</evidence>